<feature type="region of interest" description="Disordered" evidence="1">
    <location>
        <begin position="33"/>
        <end position="68"/>
    </location>
</feature>
<dbReference type="AlphaFoldDB" id="A0A5B7IF50"/>
<feature type="compositionally biased region" description="Basic and acidic residues" evidence="1">
    <location>
        <begin position="53"/>
        <end position="68"/>
    </location>
</feature>
<evidence type="ECO:0000256" key="1">
    <source>
        <dbReference type="SAM" id="MobiDB-lite"/>
    </source>
</evidence>
<proteinExistence type="predicted"/>
<protein>
    <submittedName>
        <fullName evidence="2">Uncharacterized protein</fullName>
    </submittedName>
</protein>
<feature type="compositionally biased region" description="Acidic residues" evidence="1">
    <location>
        <begin position="43"/>
        <end position="52"/>
    </location>
</feature>
<dbReference type="EMBL" id="VSRR010051211">
    <property type="protein sequence ID" value="MPC79458.1"/>
    <property type="molecule type" value="Genomic_DNA"/>
</dbReference>
<sequence length="125" mass="14110">MAVSCKFSITTLFTTLTPVLFAIPIICLRQSSGGDEEKRFEKEEEEEEEEEEAHPGQRREKTGSSRSTVLEDHALPAALWRWHNTLRRTDLVITVGYTDDLISERALWLTPRAAAGPGWDALVPE</sequence>
<name>A0A5B7IF50_PORTR</name>
<organism evidence="2 3">
    <name type="scientific">Portunus trituberculatus</name>
    <name type="common">Swimming crab</name>
    <name type="synonym">Neptunus trituberculatus</name>
    <dbReference type="NCBI Taxonomy" id="210409"/>
    <lineage>
        <taxon>Eukaryota</taxon>
        <taxon>Metazoa</taxon>
        <taxon>Ecdysozoa</taxon>
        <taxon>Arthropoda</taxon>
        <taxon>Crustacea</taxon>
        <taxon>Multicrustacea</taxon>
        <taxon>Malacostraca</taxon>
        <taxon>Eumalacostraca</taxon>
        <taxon>Eucarida</taxon>
        <taxon>Decapoda</taxon>
        <taxon>Pleocyemata</taxon>
        <taxon>Brachyura</taxon>
        <taxon>Eubrachyura</taxon>
        <taxon>Portunoidea</taxon>
        <taxon>Portunidae</taxon>
        <taxon>Portuninae</taxon>
        <taxon>Portunus</taxon>
    </lineage>
</organism>
<keyword evidence="3" id="KW-1185">Reference proteome</keyword>
<accession>A0A5B7IF50</accession>
<dbReference type="Proteomes" id="UP000324222">
    <property type="component" value="Unassembled WGS sequence"/>
</dbReference>
<evidence type="ECO:0000313" key="2">
    <source>
        <dbReference type="EMBL" id="MPC79458.1"/>
    </source>
</evidence>
<reference evidence="2 3" key="1">
    <citation type="submission" date="2019-05" db="EMBL/GenBank/DDBJ databases">
        <title>Another draft genome of Portunus trituberculatus and its Hox gene families provides insights of decapod evolution.</title>
        <authorList>
            <person name="Jeong J.-H."/>
            <person name="Song I."/>
            <person name="Kim S."/>
            <person name="Choi T."/>
            <person name="Kim D."/>
            <person name="Ryu S."/>
            <person name="Kim W."/>
        </authorList>
    </citation>
    <scope>NUCLEOTIDE SEQUENCE [LARGE SCALE GENOMIC DNA]</scope>
    <source>
        <tissue evidence="2">Muscle</tissue>
    </source>
</reference>
<evidence type="ECO:0000313" key="3">
    <source>
        <dbReference type="Proteomes" id="UP000324222"/>
    </source>
</evidence>
<comment type="caution">
    <text evidence="2">The sequence shown here is derived from an EMBL/GenBank/DDBJ whole genome shotgun (WGS) entry which is preliminary data.</text>
</comment>
<gene>
    <name evidence="2" type="ORF">E2C01_073986</name>
</gene>